<reference evidence="8 9" key="1">
    <citation type="submission" date="2017-03" db="EMBL/GenBank/DDBJ databases">
        <title>Genomes of endolithic fungi from Antarctica.</title>
        <authorList>
            <person name="Coleine C."/>
            <person name="Masonjones S."/>
            <person name="Stajich J.E."/>
        </authorList>
    </citation>
    <scope>NUCLEOTIDE SEQUENCE [LARGE SCALE GENOMIC DNA]</scope>
    <source>
        <strain evidence="8 9">CCFEE 5184</strain>
    </source>
</reference>
<dbReference type="PROSITE" id="PS50850">
    <property type="entry name" value="MFS"/>
    <property type="match status" value="1"/>
</dbReference>
<organism evidence="8 9">
    <name type="scientific">Friedmanniomyces simplex</name>
    <dbReference type="NCBI Taxonomy" id="329884"/>
    <lineage>
        <taxon>Eukaryota</taxon>
        <taxon>Fungi</taxon>
        <taxon>Dikarya</taxon>
        <taxon>Ascomycota</taxon>
        <taxon>Pezizomycotina</taxon>
        <taxon>Dothideomycetes</taxon>
        <taxon>Dothideomycetidae</taxon>
        <taxon>Mycosphaerellales</taxon>
        <taxon>Teratosphaeriaceae</taxon>
        <taxon>Friedmanniomyces</taxon>
    </lineage>
</organism>
<evidence type="ECO:0000313" key="9">
    <source>
        <dbReference type="Proteomes" id="UP000309340"/>
    </source>
</evidence>
<dbReference type="InterPro" id="IPR011701">
    <property type="entry name" value="MFS"/>
</dbReference>
<evidence type="ECO:0000259" key="7">
    <source>
        <dbReference type="PROSITE" id="PS50850"/>
    </source>
</evidence>
<accession>A0A4U0XFM3</accession>
<dbReference type="Gene3D" id="1.20.1250.20">
    <property type="entry name" value="MFS general substrate transporter like domains"/>
    <property type="match status" value="1"/>
</dbReference>
<feature type="transmembrane region" description="Helical" evidence="6">
    <location>
        <begin position="156"/>
        <end position="174"/>
    </location>
</feature>
<dbReference type="SUPFAM" id="SSF103473">
    <property type="entry name" value="MFS general substrate transporter"/>
    <property type="match status" value="2"/>
</dbReference>
<evidence type="ECO:0000256" key="5">
    <source>
        <dbReference type="SAM" id="MobiDB-lite"/>
    </source>
</evidence>
<feature type="compositionally biased region" description="Basic and acidic residues" evidence="5">
    <location>
        <begin position="15"/>
        <end position="24"/>
    </location>
</feature>
<feature type="transmembrane region" description="Helical" evidence="6">
    <location>
        <begin position="447"/>
        <end position="467"/>
    </location>
</feature>
<dbReference type="InterPro" id="IPR020846">
    <property type="entry name" value="MFS_dom"/>
</dbReference>
<evidence type="ECO:0000256" key="1">
    <source>
        <dbReference type="ARBA" id="ARBA00004141"/>
    </source>
</evidence>
<keyword evidence="9" id="KW-1185">Reference proteome</keyword>
<dbReference type="OrthoDB" id="2130629at2759"/>
<feature type="region of interest" description="Disordered" evidence="5">
    <location>
        <begin position="1"/>
        <end position="38"/>
    </location>
</feature>
<dbReference type="Proteomes" id="UP000309340">
    <property type="component" value="Unassembled WGS sequence"/>
</dbReference>
<evidence type="ECO:0000256" key="3">
    <source>
        <dbReference type="ARBA" id="ARBA00022989"/>
    </source>
</evidence>
<dbReference type="Gene3D" id="1.20.1720.10">
    <property type="entry name" value="Multidrug resistance protein D"/>
    <property type="match status" value="1"/>
</dbReference>
<feature type="transmembrane region" description="Helical" evidence="6">
    <location>
        <begin position="410"/>
        <end position="435"/>
    </location>
</feature>
<feature type="domain" description="Major facilitator superfamily (MFS) profile" evidence="7">
    <location>
        <begin position="60"/>
        <end position="509"/>
    </location>
</feature>
<evidence type="ECO:0000256" key="4">
    <source>
        <dbReference type="ARBA" id="ARBA00023136"/>
    </source>
</evidence>
<gene>
    <name evidence="8" type="ORF">B0A55_04327</name>
</gene>
<feature type="transmembrane region" description="Helical" evidence="6">
    <location>
        <begin position="323"/>
        <end position="345"/>
    </location>
</feature>
<feature type="transmembrane region" description="Helical" evidence="6">
    <location>
        <begin position="281"/>
        <end position="302"/>
    </location>
</feature>
<comment type="subcellular location">
    <subcellularLocation>
        <location evidence="1">Membrane</location>
        <topology evidence="1">Multi-pass membrane protein</topology>
    </subcellularLocation>
</comment>
<dbReference type="AlphaFoldDB" id="A0A4U0XFM3"/>
<sequence>MADAVNAVSPTSDDGTNHESKATVDTDPSQLEGESEDARIERLGRQRPEMLDSIWKEAGFVFSIAMSQLLTEYFVSGFTVIIPTVVRELDIPPASTTWPASAFSLVLSSFLLPFGRLADKYGGFYVYLAGCVWYCVWSLIAGFARNELMLDFCRALQGLGPAAYLPASLTLLGAMYRPGPRKNLVFCIYGAMAPFGFFVGIFFAGVAAQYATWNYYFYIGAVLTFITVCIAYFTTPNDYAEHKDNGVKMDWWGSLTTSAGLILLVFAITDSSHAPNGWATPYIYVTLILAVIVLCAAFYVEGWVAEQPLLPFDVFRIKYMRPFIIGLLFTYGTLGIFLLYATLYMQEVLGLNPMLTVAWYVPMAVGGCILATVGGLILHRIPAVVLMFITGVAIIIDSLLFALAPTNANYWAWFFPSVICATISVDLIFNVANIFLSTSMPARQQGLAGALANVIPQFAIALMLGFADIVVTGTAGQGQRQSYRNAFWLELACGATALVIFMAFVRIDRAKSDYTADEKEERRQEEVT</sequence>
<dbReference type="PANTHER" id="PTHR42718">
    <property type="entry name" value="MAJOR FACILITATOR SUPERFAMILY MULTIDRUG TRANSPORTER MFSC"/>
    <property type="match status" value="1"/>
</dbReference>
<dbReference type="STRING" id="329884.A0A4U0XFM3"/>
<dbReference type="CDD" id="cd17476">
    <property type="entry name" value="MFS_Amf1_MDR_like"/>
    <property type="match status" value="1"/>
</dbReference>
<keyword evidence="3 6" id="KW-1133">Transmembrane helix</keyword>
<feature type="transmembrane region" description="Helical" evidence="6">
    <location>
        <begin position="487"/>
        <end position="505"/>
    </location>
</feature>
<dbReference type="GO" id="GO:0016020">
    <property type="term" value="C:membrane"/>
    <property type="evidence" value="ECO:0007669"/>
    <property type="project" value="UniProtKB-SubCell"/>
</dbReference>
<dbReference type="Pfam" id="PF07690">
    <property type="entry name" value="MFS_1"/>
    <property type="match status" value="1"/>
</dbReference>
<feature type="transmembrane region" description="Helical" evidence="6">
    <location>
        <begin position="357"/>
        <end position="378"/>
    </location>
</feature>
<evidence type="ECO:0000256" key="2">
    <source>
        <dbReference type="ARBA" id="ARBA00022692"/>
    </source>
</evidence>
<name>A0A4U0XFM3_9PEZI</name>
<evidence type="ECO:0000313" key="8">
    <source>
        <dbReference type="EMBL" id="TKA75774.1"/>
    </source>
</evidence>
<dbReference type="EMBL" id="NAJQ01000183">
    <property type="protein sequence ID" value="TKA75774.1"/>
    <property type="molecule type" value="Genomic_DNA"/>
</dbReference>
<protein>
    <recommendedName>
        <fullName evidence="7">Major facilitator superfamily (MFS) profile domain-containing protein</fullName>
    </recommendedName>
</protein>
<feature type="transmembrane region" description="Helical" evidence="6">
    <location>
        <begin position="215"/>
        <end position="235"/>
    </location>
</feature>
<keyword evidence="4 6" id="KW-0472">Membrane</keyword>
<feature type="transmembrane region" description="Helical" evidence="6">
    <location>
        <begin position="385"/>
        <end position="404"/>
    </location>
</feature>
<feature type="transmembrane region" description="Helical" evidence="6">
    <location>
        <begin position="186"/>
        <end position="209"/>
    </location>
</feature>
<feature type="transmembrane region" description="Helical" evidence="6">
    <location>
        <begin position="60"/>
        <end position="86"/>
    </location>
</feature>
<feature type="transmembrane region" description="Helical" evidence="6">
    <location>
        <begin position="251"/>
        <end position="269"/>
    </location>
</feature>
<dbReference type="InterPro" id="IPR036259">
    <property type="entry name" value="MFS_trans_sf"/>
</dbReference>
<comment type="caution">
    <text evidence="8">The sequence shown here is derived from an EMBL/GenBank/DDBJ whole genome shotgun (WGS) entry which is preliminary data.</text>
</comment>
<keyword evidence="2 6" id="KW-0812">Transmembrane</keyword>
<dbReference type="GO" id="GO:0022857">
    <property type="term" value="F:transmembrane transporter activity"/>
    <property type="evidence" value="ECO:0007669"/>
    <property type="project" value="InterPro"/>
</dbReference>
<feature type="transmembrane region" description="Helical" evidence="6">
    <location>
        <begin position="124"/>
        <end position="144"/>
    </location>
</feature>
<feature type="transmembrane region" description="Helical" evidence="6">
    <location>
        <begin position="98"/>
        <end position="117"/>
    </location>
</feature>
<proteinExistence type="predicted"/>
<evidence type="ECO:0000256" key="6">
    <source>
        <dbReference type="SAM" id="Phobius"/>
    </source>
</evidence>
<dbReference type="PANTHER" id="PTHR42718:SF36">
    <property type="entry name" value="MULTIDRUG TRANSPORTER, PUTATIVE (AFU_ORTHOLOGUE AFUA_4G13820)-RELATED"/>
    <property type="match status" value="1"/>
</dbReference>